<evidence type="ECO:0000259" key="4">
    <source>
        <dbReference type="Pfam" id="PF17853"/>
    </source>
</evidence>
<keyword evidence="6" id="KW-1185">Reference proteome</keyword>
<feature type="domain" description="CdaR GGDEF-like" evidence="4">
    <location>
        <begin position="137"/>
        <end position="249"/>
    </location>
</feature>
<comment type="similarity">
    <text evidence="1">Belongs to the CdaR family.</text>
</comment>
<feature type="domain" description="Putative sugar diacid recognition" evidence="2">
    <location>
        <begin position="2"/>
        <end position="121"/>
    </location>
</feature>
<accession>A0ABU9DY49</accession>
<dbReference type="PANTHER" id="PTHR33744">
    <property type="entry name" value="CARBOHYDRATE DIACID REGULATOR"/>
    <property type="match status" value="1"/>
</dbReference>
<dbReference type="InterPro" id="IPR042070">
    <property type="entry name" value="PucR_C-HTH_sf"/>
</dbReference>
<organism evidence="5 6">
    <name type="scientific">Paenibacillus filicis</name>
    <dbReference type="NCBI Taxonomy" id="669464"/>
    <lineage>
        <taxon>Bacteria</taxon>
        <taxon>Bacillati</taxon>
        <taxon>Bacillota</taxon>
        <taxon>Bacilli</taxon>
        <taxon>Bacillales</taxon>
        <taxon>Paenibacillaceae</taxon>
        <taxon>Paenibacillus</taxon>
    </lineage>
</organism>
<evidence type="ECO:0000313" key="6">
    <source>
        <dbReference type="Proteomes" id="UP001469365"/>
    </source>
</evidence>
<dbReference type="Pfam" id="PF13556">
    <property type="entry name" value="HTH_30"/>
    <property type="match status" value="1"/>
</dbReference>
<evidence type="ECO:0000313" key="5">
    <source>
        <dbReference type="EMBL" id="MEK8133062.1"/>
    </source>
</evidence>
<sequence>MIVDAAKDVLQYDVNFIGADGIVLASTAPERIGTFHQAGRQAYDSGVAVEVQGTDPYLGSRPGVNYPIIVDGLRLGAIGLTGDPEACRSSGFLLTKITEVLVREQLQARSKQSRDEIRSSVTRMLIFGEGPGREGSSLSLQEALEGLEVRLDVPVFVSVLENENMPGNGGTFDPLLTQLLQASGSRLYTYLFPNRYVVIASRDSYERVQQILAARTTQDGLTVRAGIGDCRSWQEAEISYRNANTALRYAAAHGLGCHEYASLHVDMLLDQLPGPVKRDFAAQRLGNLSKEERLLLQSYYEHQLSLKETAEALFLHKNTLQYRLDKITAKTGLDPRQYRQSVELYIALLLDPLRNGTDAWK</sequence>
<evidence type="ECO:0000259" key="3">
    <source>
        <dbReference type="Pfam" id="PF13556"/>
    </source>
</evidence>
<evidence type="ECO:0000259" key="2">
    <source>
        <dbReference type="Pfam" id="PF05651"/>
    </source>
</evidence>
<name>A0ABU9DY49_9BACL</name>
<dbReference type="EMBL" id="JBBPCC010000042">
    <property type="protein sequence ID" value="MEK8133062.1"/>
    <property type="molecule type" value="Genomic_DNA"/>
</dbReference>
<dbReference type="Pfam" id="PF17853">
    <property type="entry name" value="GGDEF_2"/>
    <property type="match status" value="1"/>
</dbReference>
<reference evidence="5 6" key="1">
    <citation type="submission" date="2024-04" db="EMBL/GenBank/DDBJ databases">
        <title>draft genome sequnece of Paenibacillus filicis.</title>
        <authorList>
            <person name="Kim D.-U."/>
        </authorList>
    </citation>
    <scope>NUCLEOTIDE SEQUENCE [LARGE SCALE GENOMIC DNA]</scope>
    <source>
        <strain evidence="5 6">KACC14197</strain>
    </source>
</reference>
<dbReference type="Pfam" id="PF05651">
    <property type="entry name" value="Diacid_rec"/>
    <property type="match status" value="1"/>
</dbReference>
<comment type="caution">
    <text evidence="5">The sequence shown here is derived from an EMBL/GenBank/DDBJ whole genome shotgun (WGS) entry which is preliminary data.</text>
</comment>
<gene>
    <name evidence="5" type="ORF">WMW72_34870</name>
</gene>
<dbReference type="RefSeq" id="WP_341420191.1">
    <property type="nucleotide sequence ID" value="NZ_JBBPCC010000042.1"/>
</dbReference>
<protein>
    <submittedName>
        <fullName evidence="5">Sugar diacid recognition domain-containing protein</fullName>
    </submittedName>
</protein>
<evidence type="ECO:0000256" key="1">
    <source>
        <dbReference type="ARBA" id="ARBA00006754"/>
    </source>
</evidence>
<dbReference type="InterPro" id="IPR025736">
    <property type="entry name" value="PucR_C-HTH_dom"/>
</dbReference>
<proteinExistence type="inferred from homology"/>
<dbReference type="InterPro" id="IPR051448">
    <property type="entry name" value="CdaR-like_regulators"/>
</dbReference>
<dbReference type="Gene3D" id="1.10.10.2840">
    <property type="entry name" value="PucR C-terminal helix-turn-helix domain"/>
    <property type="match status" value="1"/>
</dbReference>
<feature type="domain" description="PucR C-terminal helix-turn-helix" evidence="3">
    <location>
        <begin position="296"/>
        <end position="349"/>
    </location>
</feature>
<dbReference type="InterPro" id="IPR041522">
    <property type="entry name" value="CdaR_GGDEF"/>
</dbReference>
<dbReference type="Proteomes" id="UP001469365">
    <property type="component" value="Unassembled WGS sequence"/>
</dbReference>
<dbReference type="InterPro" id="IPR008599">
    <property type="entry name" value="Diacid_rec"/>
</dbReference>
<dbReference type="PANTHER" id="PTHR33744:SF15">
    <property type="entry name" value="CARBOHYDRATE DIACID REGULATOR"/>
    <property type="match status" value="1"/>
</dbReference>